<evidence type="ECO:0000313" key="2">
    <source>
        <dbReference type="EMBL" id="GAG65122.1"/>
    </source>
</evidence>
<proteinExistence type="predicted"/>
<dbReference type="AlphaFoldDB" id="X1A4N1"/>
<evidence type="ECO:0000256" key="1">
    <source>
        <dbReference type="SAM" id="MobiDB-lite"/>
    </source>
</evidence>
<comment type="caution">
    <text evidence="2">The sequence shown here is derived from an EMBL/GenBank/DDBJ whole genome shotgun (WGS) entry which is preliminary data.</text>
</comment>
<name>X1A4N1_9ZZZZ</name>
<gene>
    <name evidence="2" type="ORF">S01H4_20524</name>
</gene>
<accession>X1A4N1</accession>
<feature type="region of interest" description="Disordered" evidence="1">
    <location>
        <begin position="208"/>
        <end position="251"/>
    </location>
</feature>
<protein>
    <submittedName>
        <fullName evidence="2">Uncharacterized protein</fullName>
    </submittedName>
</protein>
<feature type="compositionally biased region" description="Basic and acidic residues" evidence="1">
    <location>
        <begin position="27"/>
        <end position="41"/>
    </location>
</feature>
<dbReference type="EMBL" id="BART01009234">
    <property type="protein sequence ID" value="GAG65122.1"/>
    <property type="molecule type" value="Genomic_DNA"/>
</dbReference>
<sequence length="251" mass="29233">MQIKNRGARWEQEGSFEQIVTEEDLKESEKEQKDELPNDERLIRADQKIDKAIRDQHKRREYITLLQRKYLNRIDRLLLTTKQELAQQNRNNPQFDHLLKEKSEFLEEIKPICEQLFLGGDLAAQLTKIDKDIHNKFSARQKAFLRICVDMFPEMQRKNIESTLTDAMDNTDKDFEHQKIETLKGEKNQPQLSGQILGQPIEDLLSSDANRALDVDTDEQKEEKNQTKLSQQSIADIPAGVSRALETGDDE</sequence>
<feature type="region of interest" description="Disordered" evidence="1">
    <location>
        <begin position="21"/>
        <end position="41"/>
    </location>
</feature>
<reference evidence="2" key="1">
    <citation type="journal article" date="2014" name="Front. Microbiol.">
        <title>High frequency of phylogenetically diverse reductive dehalogenase-homologous genes in deep subseafloor sedimentary metagenomes.</title>
        <authorList>
            <person name="Kawai M."/>
            <person name="Futagami T."/>
            <person name="Toyoda A."/>
            <person name="Takaki Y."/>
            <person name="Nishi S."/>
            <person name="Hori S."/>
            <person name="Arai W."/>
            <person name="Tsubouchi T."/>
            <person name="Morono Y."/>
            <person name="Uchiyama I."/>
            <person name="Ito T."/>
            <person name="Fujiyama A."/>
            <person name="Inagaki F."/>
            <person name="Takami H."/>
        </authorList>
    </citation>
    <scope>NUCLEOTIDE SEQUENCE</scope>
    <source>
        <strain evidence="2">Expedition CK06-06</strain>
    </source>
</reference>
<feature type="non-terminal residue" evidence="2">
    <location>
        <position position="251"/>
    </location>
</feature>
<organism evidence="2">
    <name type="scientific">marine sediment metagenome</name>
    <dbReference type="NCBI Taxonomy" id="412755"/>
    <lineage>
        <taxon>unclassified sequences</taxon>
        <taxon>metagenomes</taxon>
        <taxon>ecological metagenomes</taxon>
    </lineage>
</organism>